<dbReference type="Proteomes" id="UP000237347">
    <property type="component" value="Unassembled WGS sequence"/>
</dbReference>
<reference evidence="1 2" key="1">
    <citation type="journal article" date="2018" name="Sci. Data">
        <title>The draft genome sequence of cork oak.</title>
        <authorList>
            <person name="Ramos A.M."/>
            <person name="Usie A."/>
            <person name="Barbosa P."/>
            <person name="Barros P.M."/>
            <person name="Capote T."/>
            <person name="Chaves I."/>
            <person name="Simoes F."/>
            <person name="Abreu I."/>
            <person name="Carrasquinho I."/>
            <person name="Faro C."/>
            <person name="Guimaraes J.B."/>
            <person name="Mendonca D."/>
            <person name="Nobrega F."/>
            <person name="Rodrigues L."/>
            <person name="Saibo N.J.M."/>
            <person name="Varela M.C."/>
            <person name="Egas C."/>
            <person name="Matos J."/>
            <person name="Miguel C.M."/>
            <person name="Oliveira M.M."/>
            <person name="Ricardo C.P."/>
            <person name="Goncalves S."/>
        </authorList>
    </citation>
    <scope>NUCLEOTIDE SEQUENCE [LARGE SCALE GENOMIC DNA]</scope>
    <source>
        <strain evidence="2">cv. HL8</strain>
    </source>
</reference>
<evidence type="ECO:0008006" key="3">
    <source>
        <dbReference type="Google" id="ProtNLM"/>
    </source>
</evidence>
<comment type="caution">
    <text evidence="1">The sequence shown here is derived from an EMBL/GenBank/DDBJ whole genome shotgun (WGS) entry which is preliminary data.</text>
</comment>
<name>A0AAW0JRX7_QUESU</name>
<evidence type="ECO:0000313" key="2">
    <source>
        <dbReference type="Proteomes" id="UP000237347"/>
    </source>
</evidence>
<protein>
    <recommendedName>
        <fullName evidence="3">Secreted protein</fullName>
    </recommendedName>
</protein>
<evidence type="ECO:0000313" key="1">
    <source>
        <dbReference type="EMBL" id="KAK7829404.1"/>
    </source>
</evidence>
<dbReference type="AlphaFoldDB" id="A0AAW0JRX7"/>
<proteinExistence type="predicted"/>
<gene>
    <name evidence="1" type="ORF">CFP56_029425</name>
</gene>
<dbReference type="EMBL" id="PKMF04000483">
    <property type="protein sequence ID" value="KAK7829404.1"/>
    <property type="molecule type" value="Genomic_DNA"/>
</dbReference>
<accession>A0AAW0JRX7</accession>
<sequence length="127" mass="14151">MPSLSRLQAIVMPTMAMEMATTTMVMAMAMEMATTTITTTAKKIMTCYHQSLMERNEQNAKQMELVTPKLLHVQMNAHRGSPKRTKRRRDAMLTVVANVKPLANIERPTVMDTAPSAMILGLLGEMV</sequence>
<keyword evidence="2" id="KW-1185">Reference proteome</keyword>
<organism evidence="1 2">
    <name type="scientific">Quercus suber</name>
    <name type="common">Cork oak</name>
    <dbReference type="NCBI Taxonomy" id="58331"/>
    <lineage>
        <taxon>Eukaryota</taxon>
        <taxon>Viridiplantae</taxon>
        <taxon>Streptophyta</taxon>
        <taxon>Embryophyta</taxon>
        <taxon>Tracheophyta</taxon>
        <taxon>Spermatophyta</taxon>
        <taxon>Magnoliopsida</taxon>
        <taxon>eudicotyledons</taxon>
        <taxon>Gunneridae</taxon>
        <taxon>Pentapetalae</taxon>
        <taxon>rosids</taxon>
        <taxon>fabids</taxon>
        <taxon>Fagales</taxon>
        <taxon>Fagaceae</taxon>
        <taxon>Quercus</taxon>
    </lineage>
</organism>